<evidence type="ECO:0000256" key="5">
    <source>
        <dbReference type="ARBA" id="ARBA00022448"/>
    </source>
</evidence>
<feature type="transmembrane region" description="Helical" evidence="16">
    <location>
        <begin position="208"/>
        <end position="233"/>
    </location>
</feature>
<keyword evidence="8" id="KW-1278">Translocase</keyword>
<dbReference type="GO" id="GO:0031966">
    <property type="term" value="C:mitochondrial membrane"/>
    <property type="evidence" value="ECO:0007669"/>
    <property type="project" value="UniProtKB-SubCell"/>
</dbReference>
<keyword evidence="13 16" id="KW-0496">Mitochondrion</keyword>
<dbReference type="CTD" id="4538"/>
<feature type="transmembrane region" description="Helical" evidence="16">
    <location>
        <begin position="30"/>
        <end position="47"/>
    </location>
</feature>
<dbReference type="Pfam" id="PF00361">
    <property type="entry name" value="Proton_antipo_M"/>
    <property type="match status" value="1"/>
</dbReference>
<dbReference type="GO" id="GO:0048039">
    <property type="term" value="F:ubiquinone binding"/>
    <property type="evidence" value="ECO:0007669"/>
    <property type="project" value="TreeGrafter"/>
</dbReference>
<dbReference type="GO" id="GO:0008137">
    <property type="term" value="F:NADH dehydrogenase (ubiquinone) activity"/>
    <property type="evidence" value="ECO:0007669"/>
    <property type="project" value="UniProtKB-UniRule"/>
</dbReference>
<geneLocation type="mitochondrion" evidence="18"/>
<evidence type="ECO:0000256" key="14">
    <source>
        <dbReference type="ARBA" id="ARBA00023136"/>
    </source>
</evidence>
<sequence>MKYMMSCVMILFSSALVIRSRYVCLVTNLMLMLVMICSNYQSFFWIEDLLTLKSSMSSVLTWLSVFIILCGSLATIYEQSPWYWLSIVFMMSVLVACFSVSNFISFYVVFEISLIPMVMLIIGWGYQPERLMATSYMVTYTVVASLPMLLSVLHVYSTYVSLSVFALKCLAVSVDSMLLLIMTLPFLVKLPVYGLHLWLPKAHVEAPLAGSMILAGVLLKLGGYGLYLVMFLFLEEESPLVSMLILSAIWGGLLASIMCMRQNDLKAMVAYSSVVHMGVVVLGVTKSLQWGLYGALLMMLSHGFVSSALFLLAFMTYKKVGSRSLSYVSGMLTLYPAMALLWFVLCSLNMGIPPSLNLISEVAMIPTAWMLSMGSVVVLGFTMFLSVAYNMYMYSLVNHGMVKPNLLPSSLMGEPLFLGLVAHIAPMMFLLKMGAIMKW</sequence>
<evidence type="ECO:0000256" key="15">
    <source>
        <dbReference type="ARBA" id="ARBA00049551"/>
    </source>
</evidence>
<feature type="transmembrane region" description="Helical" evidence="16">
    <location>
        <begin position="240"/>
        <end position="259"/>
    </location>
</feature>
<dbReference type="PANTHER" id="PTHR43507">
    <property type="entry name" value="NADH-UBIQUINONE OXIDOREDUCTASE CHAIN 4"/>
    <property type="match status" value="1"/>
</dbReference>
<feature type="transmembrane region" description="Helical" evidence="16">
    <location>
        <begin position="59"/>
        <end position="77"/>
    </location>
</feature>
<feature type="transmembrane region" description="Helical" evidence="16">
    <location>
        <begin position="133"/>
        <end position="153"/>
    </location>
</feature>
<evidence type="ECO:0000256" key="11">
    <source>
        <dbReference type="ARBA" id="ARBA00023027"/>
    </source>
</evidence>
<feature type="transmembrane region" description="Helical" evidence="16">
    <location>
        <begin position="165"/>
        <end position="188"/>
    </location>
</feature>
<dbReference type="RefSeq" id="YP_010383230.1">
    <property type="nucleotide sequence ID" value="NC_063567.1"/>
</dbReference>
<evidence type="ECO:0000256" key="2">
    <source>
        <dbReference type="ARBA" id="ARBA00009025"/>
    </source>
</evidence>
<evidence type="ECO:0000256" key="6">
    <source>
        <dbReference type="ARBA" id="ARBA00022660"/>
    </source>
</evidence>
<dbReference type="EMBL" id="MN904501">
    <property type="protein sequence ID" value="UEQ12609.1"/>
    <property type="molecule type" value="Genomic_DNA"/>
</dbReference>
<evidence type="ECO:0000256" key="9">
    <source>
        <dbReference type="ARBA" id="ARBA00022982"/>
    </source>
</evidence>
<dbReference type="InterPro" id="IPR003918">
    <property type="entry name" value="NADH_UbQ_OxRdtase"/>
</dbReference>
<dbReference type="GO" id="GO:0003954">
    <property type="term" value="F:NADH dehydrogenase activity"/>
    <property type="evidence" value="ECO:0007669"/>
    <property type="project" value="TreeGrafter"/>
</dbReference>
<comment type="function">
    <text evidence="16">Core subunit of the mitochondrial membrane respiratory chain NADH dehydrogenase (Complex I) which catalyzes electron transfer from NADH through the respiratory chain, using ubiquinone as an electron acceptor. Essential for the catalytic activity and assembly of complex I.</text>
</comment>
<keyword evidence="12 16" id="KW-0830">Ubiquinone</keyword>
<keyword evidence="9 16" id="KW-0249">Electron transport</keyword>
<evidence type="ECO:0000256" key="4">
    <source>
        <dbReference type="ARBA" id="ARBA00021006"/>
    </source>
</evidence>
<gene>
    <name evidence="18" type="primary">ND4</name>
</gene>
<keyword evidence="11 16" id="KW-0520">NAD</keyword>
<proteinExistence type="inferred from homology"/>
<evidence type="ECO:0000256" key="16">
    <source>
        <dbReference type="RuleBase" id="RU003297"/>
    </source>
</evidence>
<feature type="domain" description="NADH:quinone oxidoreductase/Mrp antiporter transmembrane" evidence="17">
    <location>
        <begin position="102"/>
        <end position="384"/>
    </location>
</feature>
<dbReference type="AlphaFoldDB" id="A0A8K2ARC5"/>
<evidence type="ECO:0000256" key="13">
    <source>
        <dbReference type="ARBA" id="ARBA00023128"/>
    </source>
</evidence>
<feature type="transmembrane region" description="Helical" evidence="16">
    <location>
        <begin position="369"/>
        <end position="392"/>
    </location>
</feature>
<feature type="transmembrane region" description="Helical" evidence="16">
    <location>
        <begin position="83"/>
        <end position="100"/>
    </location>
</feature>
<comment type="catalytic activity">
    <reaction evidence="15 16">
        <text>a ubiquinone + NADH + 5 H(+)(in) = a ubiquinol + NAD(+) + 4 H(+)(out)</text>
        <dbReference type="Rhea" id="RHEA:29091"/>
        <dbReference type="Rhea" id="RHEA-COMP:9565"/>
        <dbReference type="Rhea" id="RHEA-COMP:9566"/>
        <dbReference type="ChEBI" id="CHEBI:15378"/>
        <dbReference type="ChEBI" id="CHEBI:16389"/>
        <dbReference type="ChEBI" id="CHEBI:17976"/>
        <dbReference type="ChEBI" id="CHEBI:57540"/>
        <dbReference type="ChEBI" id="CHEBI:57945"/>
        <dbReference type="EC" id="7.1.1.2"/>
    </reaction>
</comment>
<evidence type="ECO:0000259" key="17">
    <source>
        <dbReference type="Pfam" id="PF00361"/>
    </source>
</evidence>
<accession>A0A8K2ARC5</accession>
<keyword evidence="10 16" id="KW-1133">Transmembrane helix</keyword>
<dbReference type="EC" id="7.1.1.2" evidence="3 16"/>
<dbReference type="GO" id="GO:0042773">
    <property type="term" value="P:ATP synthesis coupled electron transport"/>
    <property type="evidence" value="ECO:0007669"/>
    <property type="project" value="InterPro"/>
</dbReference>
<dbReference type="InterPro" id="IPR001750">
    <property type="entry name" value="ND/Mrp_TM"/>
</dbReference>
<dbReference type="GeneID" id="72614869"/>
<feature type="transmembrane region" description="Helical" evidence="16">
    <location>
        <begin position="412"/>
        <end position="431"/>
    </location>
</feature>
<keyword evidence="5 16" id="KW-0813">Transport</keyword>
<evidence type="ECO:0000313" key="18">
    <source>
        <dbReference type="EMBL" id="UEQ12609.1"/>
    </source>
</evidence>
<name>A0A8K2ARC5_9EUPU</name>
<organism evidence="18">
    <name type="scientific">Cerion watlingense</name>
    <dbReference type="NCBI Taxonomy" id="1108941"/>
    <lineage>
        <taxon>Eukaryota</taxon>
        <taxon>Metazoa</taxon>
        <taxon>Spiralia</taxon>
        <taxon>Lophotrochozoa</taxon>
        <taxon>Mollusca</taxon>
        <taxon>Gastropoda</taxon>
        <taxon>Heterobranchia</taxon>
        <taxon>Euthyneura</taxon>
        <taxon>Panpulmonata</taxon>
        <taxon>Eupulmonata</taxon>
        <taxon>Stylommatophora</taxon>
        <taxon>Helicina</taxon>
        <taxon>Urocoptoidea</taxon>
        <taxon>Cerionidae</taxon>
        <taxon>Cerion</taxon>
    </lineage>
</organism>
<keyword evidence="14 16" id="KW-0472">Membrane</keyword>
<feature type="transmembrane region" description="Helical" evidence="16">
    <location>
        <begin position="107"/>
        <end position="127"/>
    </location>
</feature>
<feature type="transmembrane region" description="Helical" evidence="16">
    <location>
        <begin position="292"/>
        <end position="315"/>
    </location>
</feature>
<keyword evidence="6 16" id="KW-0679">Respiratory chain</keyword>
<evidence type="ECO:0000256" key="12">
    <source>
        <dbReference type="ARBA" id="ARBA00023075"/>
    </source>
</evidence>
<evidence type="ECO:0000256" key="3">
    <source>
        <dbReference type="ARBA" id="ARBA00012944"/>
    </source>
</evidence>
<feature type="transmembrane region" description="Helical" evidence="16">
    <location>
        <begin position="327"/>
        <end position="348"/>
    </location>
</feature>
<evidence type="ECO:0000256" key="7">
    <source>
        <dbReference type="ARBA" id="ARBA00022692"/>
    </source>
</evidence>
<dbReference type="PANTHER" id="PTHR43507:SF20">
    <property type="entry name" value="NADH-UBIQUINONE OXIDOREDUCTASE CHAIN 4"/>
    <property type="match status" value="1"/>
</dbReference>
<reference evidence="18" key="1">
    <citation type="journal article" date="2021" name="Nautilus">
        <title>The complete mitochondrial genomes of Cerion watlingense Dall, 1905 and Cerion coloni Bartsch, 1924 (Gastropoda: Pulmonata: Cerionidae) fron San Salvador, Bahamas.</title>
        <authorList>
            <person name="Harasewych M.G."/>
            <person name="Sei M."/>
            <person name="Wirshing H.H."/>
            <person name="Gonzalez V.L."/>
            <person name="Uribe J.E."/>
        </authorList>
    </citation>
    <scope>NUCLEOTIDE SEQUENCE</scope>
</reference>
<evidence type="ECO:0000256" key="8">
    <source>
        <dbReference type="ARBA" id="ARBA00022967"/>
    </source>
</evidence>
<keyword evidence="7 16" id="KW-0812">Transmembrane</keyword>
<dbReference type="PRINTS" id="PR01437">
    <property type="entry name" value="NUOXDRDTASE4"/>
</dbReference>
<dbReference type="GO" id="GO:0015990">
    <property type="term" value="P:electron transport coupled proton transport"/>
    <property type="evidence" value="ECO:0007669"/>
    <property type="project" value="TreeGrafter"/>
</dbReference>
<comment type="similarity">
    <text evidence="2 16">Belongs to the complex I subunit 4 family.</text>
</comment>
<evidence type="ECO:0000256" key="10">
    <source>
        <dbReference type="ARBA" id="ARBA00022989"/>
    </source>
</evidence>
<feature type="transmembrane region" description="Helical" evidence="16">
    <location>
        <begin position="265"/>
        <end position="285"/>
    </location>
</feature>
<protein>
    <recommendedName>
        <fullName evidence="4 16">NADH-ubiquinone oxidoreductase chain 4</fullName>
        <ecNumber evidence="3 16">7.1.1.2</ecNumber>
    </recommendedName>
</protein>
<comment type="subcellular location">
    <subcellularLocation>
        <location evidence="1 16">Mitochondrion membrane</location>
        <topology evidence="1 16">Multi-pass membrane protein</topology>
    </subcellularLocation>
</comment>
<evidence type="ECO:0000256" key="1">
    <source>
        <dbReference type="ARBA" id="ARBA00004225"/>
    </source>
</evidence>